<dbReference type="AlphaFoldDB" id="M5DZD1"/>
<dbReference type="EMBL" id="CAUI01000005">
    <property type="protein sequence ID" value="CCU78553.1"/>
    <property type="molecule type" value="Genomic_DNA"/>
</dbReference>
<sequence>MGLFRFMFSLTEMSYYVEKTIILEKINKKSRNREIYNE</sequence>
<protein>
    <submittedName>
        <fullName evidence="1">Uncharacterized protein</fullName>
    </submittedName>
</protein>
<dbReference type="Proteomes" id="UP000012063">
    <property type="component" value="Unassembled WGS sequence"/>
</dbReference>
<keyword evidence="2" id="KW-1185">Reference proteome</keyword>
<dbReference type="STRING" id="1293054.HSACCH_00704"/>
<accession>M5DZD1</accession>
<evidence type="ECO:0000313" key="2">
    <source>
        <dbReference type="Proteomes" id="UP000012063"/>
    </source>
</evidence>
<proteinExistence type="predicted"/>
<comment type="caution">
    <text evidence="1">The sequence shown here is derived from an EMBL/GenBank/DDBJ whole genome shotgun (WGS) entry which is preliminary data.</text>
</comment>
<name>M5DZD1_9FIRM</name>
<gene>
    <name evidence="1" type="ORF">HSACCH_00704</name>
</gene>
<dbReference type="InParanoid" id="M5DZD1"/>
<evidence type="ECO:0000313" key="1">
    <source>
        <dbReference type="EMBL" id="CCU78553.1"/>
    </source>
</evidence>
<reference evidence="2" key="1">
    <citation type="journal article" date="2013" name="Genome Announc.">
        <title>Genome Sequence of Halanaerobium saccharolyticum subsp. saccharolyticum Strain DSM 6643T, a Halophilic Hydrogen-Producing Bacterium.</title>
        <authorList>
            <person name="Kivisto A."/>
            <person name="Larjo A."/>
            <person name="Ciranna A."/>
            <person name="Santala V."/>
            <person name="Roos C."/>
            <person name="Karp M."/>
        </authorList>
    </citation>
    <scope>NUCLEOTIDE SEQUENCE [LARGE SCALE GENOMIC DNA]</scope>
    <source>
        <strain evidence="2">DSM 6643</strain>
    </source>
</reference>
<organism evidence="1 2">
    <name type="scientific">Halanaerobium saccharolyticum subsp. saccharolyticum DSM 6643</name>
    <dbReference type="NCBI Taxonomy" id="1293054"/>
    <lineage>
        <taxon>Bacteria</taxon>
        <taxon>Bacillati</taxon>
        <taxon>Bacillota</taxon>
        <taxon>Clostridia</taxon>
        <taxon>Halanaerobiales</taxon>
        <taxon>Halanaerobiaceae</taxon>
        <taxon>Halanaerobium</taxon>
    </lineage>
</organism>